<keyword evidence="2" id="KW-1185">Reference proteome</keyword>
<accession>A0AAV4FMZ0</accession>
<dbReference type="AlphaFoldDB" id="A0AAV4FMZ0"/>
<dbReference type="Proteomes" id="UP000762676">
    <property type="component" value="Unassembled WGS sequence"/>
</dbReference>
<comment type="caution">
    <text evidence="1">The sequence shown here is derived from an EMBL/GenBank/DDBJ whole genome shotgun (WGS) entry which is preliminary data.</text>
</comment>
<dbReference type="EMBL" id="BMAT01011507">
    <property type="protein sequence ID" value="GFR74190.1"/>
    <property type="molecule type" value="Genomic_DNA"/>
</dbReference>
<reference evidence="1 2" key="1">
    <citation type="journal article" date="2021" name="Elife">
        <title>Chloroplast acquisition without the gene transfer in kleptoplastic sea slugs, Plakobranchus ocellatus.</title>
        <authorList>
            <person name="Maeda T."/>
            <person name="Takahashi S."/>
            <person name="Yoshida T."/>
            <person name="Shimamura S."/>
            <person name="Takaki Y."/>
            <person name="Nagai Y."/>
            <person name="Toyoda A."/>
            <person name="Suzuki Y."/>
            <person name="Arimoto A."/>
            <person name="Ishii H."/>
            <person name="Satoh N."/>
            <person name="Nishiyama T."/>
            <person name="Hasebe M."/>
            <person name="Maruyama T."/>
            <person name="Minagawa J."/>
            <person name="Obokata J."/>
            <person name="Shigenobu S."/>
        </authorList>
    </citation>
    <scope>NUCLEOTIDE SEQUENCE [LARGE SCALE GENOMIC DNA]</scope>
</reference>
<proteinExistence type="predicted"/>
<evidence type="ECO:0000313" key="2">
    <source>
        <dbReference type="Proteomes" id="UP000762676"/>
    </source>
</evidence>
<organism evidence="1 2">
    <name type="scientific">Elysia marginata</name>
    <dbReference type="NCBI Taxonomy" id="1093978"/>
    <lineage>
        <taxon>Eukaryota</taxon>
        <taxon>Metazoa</taxon>
        <taxon>Spiralia</taxon>
        <taxon>Lophotrochozoa</taxon>
        <taxon>Mollusca</taxon>
        <taxon>Gastropoda</taxon>
        <taxon>Heterobranchia</taxon>
        <taxon>Euthyneura</taxon>
        <taxon>Panpulmonata</taxon>
        <taxon>Sacoglossa</taxon>
        <taxon>Placobranchoidea</taxon>
        <taxon>Plakobranchidae</taxon>
        <taxon>Elysia</taxon>
    </lineage>
</organism>
<name>A0AAV4FMZ0_9GAST</name>
<sequence length="133" mass="15105">MARRPGGQGDNTQLFSDWIIVTALVGKVVRDRLPPHLPSTSITVTNGESGWLHSEYKQRIARGWKADKPIEGGKQKTELEYGRQHASMIGTLFAQPVDFRSEKGKLMMFLWRAGICDLHFIAWFQFGGAKWFL</sequence>
<protein>
    <submittedName>
        <fullName evidence="1">Uncharacterized protein</fullName>
    </submittedName>
</protein>
<gene>
    <name evidence="1" type="ORF">ElyMa_005749700</name>
</gene>
<evidence type="ECO:0000313" key="1">
    <source>
        <dbReference type="EMBL" id="GFR74190.1"/>
    </source>
</evidence>